<dbReference type="VEuPathDB" id="TrichDB:TVAG_414000"/>
<dbReference type="InterPro" id="IPR019448">
    <property type="entry name" value="NT-C2"/>
</dbReference>
<reference evidence="3" key="2">
    <citation type="journal article" date="2007" name="Science">
        <title>Draft genome sequence of the sexually transmitted pathogen Trichomonas vaginalis.</title>
        <authorList>
            <person name="Carlton J.M."/>
            <person name="Hirt R.P."/>
            <person name="Silva J.C."/>
            <person name="Delcher A.L."/>
            <person name="Schatz M."/>
            <person name="Zhao Q."/>
            <person name="Wortman J.R."/>
            <person name="Bidwell S.L."/>
            <person name="Alsmark U.C.M."/>
            <person name="Besteiro S."/>
            <person name="Sicheritz-Ponten T."/>
            <person name="Noel C.J."/>
            <person name="Dacks J.B."/>
            <person name="Foster P.G."/>
            <person name="Simillion C."/>
            <person name="Van de Peer Y."/>
            <person name="Miranda-Saavedra D."/>
            <person name="Barton G.J."/>
            <person name="Westrop G.D."/>
            <person name="Mueller S."/>
            <person name="Dessi D."/>
            <person name="Fiori P.L."/>
            <person name="Ren Q."/>
            <person name="Paulsen I."/>
            <person name="Zhang H."/>
            <person name="Bastida-Corcuera F.D."/>
            <person name="Simoes-Barbosa A."/>
            <person name="Brown M.T."/>
            <person name="Hayes R.D."/>
            <person name="Mukherjee M."/>
            <person name="Okumura C.Y."/>
            <person name="Schneider R."/>
            <person name="Smith A.J."/>
            <person name="Vanacova S."/>
            <person name="Villalvazo M."/>
            <person name="Haas B.J."/>
            <person name="Pertea M."/>
            <person name="Feldblyum T.V."/>
            <person name="Utterback T.R."/>
            <person name="Shu C.L."/>
            <person name="Osoegawa K."/>
            <person name="de Jong P.J."/>
            <person name="Hrdy I."/>
            <person name="Horvathova L."/>
            <person name="Zubacova Z."/>
            <person name="Dolezal P."/>
            <person name="Malik S.B."/>
            <person name="Logsdon J.M. Jr."/>
            <person name="Henze K."/>
            <person name="Gupta A."/>
            <person name="Wang C.C."/>
            <person name="Dunne R.L."/>
            <person name="Upcroft J.A."/>
            <person name="Upcroft P."/>
            <person name="White O."/>
            <person name="Salzberg S.L."/>
            <person name="Tang P."/>
            <person name="Chiu C.-H."/>
            <person name="Lee Y.-S."/>
            <person name="Embley T.M."/>
            <person name="Coombs G.H."/>
            <person name="Mottram J.C."/>
            <person name="Tachezy J."/>
            <person name="Fraser-Liggett C.M."/>
            <person name="Johnson P.J."/>
        </authorList>
    </citation>
    <scope>NUCLEOTIDE SEQUENCE [LARGE SCALE GENOMIC DNA]</scope>
    <source>
        <strain evidence="3">G3</strain>
    </source>
</reference>
<dbReference type="Proteomes" id="UP000001542">
    <property type="component" value="Unassembled WGS sequence"/>
</dbReference>
<dbReference type="AlphaFoldDB" id="A2EC72"/>
<dbReference type="STRING" id="5722.A2EC72"/>
<dbReference type="OrthoDB" id="10601485at2759"/>
<dbReference type="PROSITE" id="PS51840">
    <property type="entry name" value="C2_NT"/>
    <property type="match status" value="1"/>
</dbReference>
<dbReference type="KEGG" id="tva:4767673"/>
<dbReference type="RefSeq" id="XP_001321972.1">
    <property type="nucleotide sequence ID" value="XM_001321937.1"/>
</dbReference>
<accession>A2EC72</accession>
<feature type="compositionally biased region" description="Basic and acidic residues" evidence="1">
    <location>
        <begin position="206"/>
        <end position="219"/>
    </location>
</feature>
<feature type="compositionally biased region" description="Polar residues" evidence="1">
    <location>
        <begin position="183"/>
        <end position="194"/>
    </location>
</feature>
<feature type="compositionally biased region" description="Basic and acidic residues" evidence="1">
    <location>
        <begin position="523"/>
        <end position="538"/>
    </location>
</feature>
<dbReference type="InParanoid" id="A2EC72"/>
<gene>
    <name evidence="3" type="ORF">TVAG_414000</name>
</gene>
<feature type="compositionally biased region" description="Basic and acidic residues" evidence="1">
    <location>
        <begin position="229"/>
        <end position="243"/>
    </location>
</feature>
<evidence type="ECO:0000313" key="3">
    <source>
        <dbReference type="EMBL" id="EAY09749.1"/>
    </source>
</evidence>
<evidence type="ECO:0000259" key="2">
    <source>
        <dbReference type="PROSITE" id="PS51840"/>
    </source>
</evidence>
<dbReference type="OMA" id="WMANILT"/>
<protein>
    <recommendedName>
        <fullName evidence="2">C2 NT-type domain-containing protein</fullName>
    </recommendedName>
</protein>
<feature type="compositionally biased region" description="Basic and acidic residues" evidence="1">
    <location>
        <begin position="434"/>
        <end position="450"/>
    </location>
</feature>
<feature type="domain" description="C2 NT-type" evidence="2">
    <location>
        <begin position="1"/>
        <end position="136"/>
    </location>
</feature>
<proteinExistence type="predicted"/>
<dbReference type="EMBL" id="DS113351">
    <property type="protein sequence ID" value="EAY09749.1"/>
    <property type="molecule type" value="Genomic_DNA"/>
</dbReference>
<sequence>MFWKWEKQPEDLYFTVHSAKVKKNSTYEFELSWARGDHAGSTFKKIPDADGFIKFDHEFSCPCTMYVNKKDETVRPKNIKFVLKRYTSVTENKIYGKLTIDVAPYYKKREPVHVNFEMESGRSTPPELSITFTFKASNRDAGSSAVNDQDMSFIGDTPERKVGLDEWDITDFGVVEANTVQQVDHGESTLSSFQRPAEKKRKHDKDKHDKEKREKDKDKKHGHHKSKHHSAEEGEEKPKDADKKHKKHSSKKTTEDQVSADVEVKAEVKVEEKPAEKIAEEPEVQKSDSSSEKEAPAPQPVEEEKAVVVEEEKPKVEEEKPKEEVIEPEKIEEKVEEKPQEEEQKAVEEEKPHVEEEKPQVQEEHHEEKHEEVKEEVKSDIDLKVEEEKVTPPIEKTEEKKEEVVEVVEEEKKPEPVVEEKKVEEEKVEEEKIEENNSHEQDDHEEEEKPKKKVIKKGRFGKFMNKKKKNYDVSDSSESSEDENPFTPPKKVEPTPEPKPEPTPEKKPEEKKVETPINTPPVEKVKDEPIMTPKKEGEQQQQETPKTPKVADSKLLDLIQEALIATWPEYKSKAFIDKNGRVAVPPAALPLCAVALYCDIFKNKQLLEEYVNLLPQAPLSLRSSHQQRFYTYLILSAFASRYAKEYPQTNVNNSQPNLSISEIQKNVEEFLNHVDKLVDESMTMFLKPLIPSFEVILNRLITARFNSEMLMNDFSQVMRNSRTTIQGEHTAAVHRVACRRLQSMLDARVYWKIMSNPNRFSFTNGAAWSSFCTALEGECGVALPLSSQLAHLLMMAAQVADDSHLREEICPDIPPAEALYVIERLLPDDMMPIRADAQKFATAVGLKTGTVKEDVRNPEPVDVSSLYDGELSKAWKKCVVDDVLIDTYPFLQEYKK</sequence>
<evidence type="ECO:0000256" key="1">
    <source>
        <dbReference type="SAM" id="MobiDB-lite"/>
    </source>
</evidence>
<feature type="compositionally biased region" description="Basic and acidic residues" evidence="1">
    <location>
        <begin position="490"/>
        <end position="514"/>
    </location>
</feature>
<dbReference type="Pfam" id="PF10358">
    <property type="entry name" value="NT-C2"/>
    <property type="match status" value="1"/>
</dbReference>
<evidence type="ECO:0000313" key="4">
    <source>
        <dbReference type="Proteomes" id="UP000001542"/>
    </source>
</evidence>
<feature type="region of interest" description="Disordered" evidence="1">
    <location>
        <begin position="183"/>
        <end position="550"/>
    </location>
</feature>
<keyword evidence="4" id="KW-1185">Reference proteome</keyword>
<feature type="compositionally biased region" description="Basic and acidic residues" evidence="1">
    <location>
        <begin position="262"/>
        <end position="295"/>
    </location>
</feature>
<name>A2EC72_TRIV3</name>
<organism evidence="3 4">
    <name type="scientific">Trichomonas vaginalis (strain ATCC PRA-98 / G3)</name>
    <dbReference type="NCBI Taxonomy" id="412133"/>
    <lineage>
        <taxon>Eukaryota</taxon>
        <taxon>Metamonada</taxon>
        <taxon>Parabasalia</taxon>
        <taxon>Trichomonadida</taxon>
        <taxon>Trichomonadidae</taxon>
        <taxon>Trichomonas</taxon>
    </lineage>
</organism>
<feature type="compositionally biased region" description="Basic residues" evidence="1">
    <location>
        <begin position="451"/>
        <end position="469"/>
    </location>
</feature>
<feature type="compositionally biased region" description="Basic and acidic residues" evidence="1">
    <location>
        <begin position="302"/>
        <end position="425"/>
    </location>
</feature>
<reference evidence="3" key="1">
    <citation type="submission" date="2006-10" db="EMBL/GenBank/DDBJ databases">
        <authorList>
            <person name="Amadeo P."/>
            <person name="Zhao Q."/>
            <person name="Wortman J."/>
            <person name="Fraser-Liggett C."/>
            <person name="Carlton J."/>
        </authorList>
    </citation>
    <scope>NUCLEOTIDE SEQUENCE</scope>
    <source>
        <strain evidence="3">G3</strain>
    </source>
</reference>
<dbReference type="VEuPathDB" id="TrichDB:TVAGG3_0205440"/>